<name>A0A2P7EE97_9SYNE</name>
<dbReference type="Proteomes" id="UP000240206">
    <property type="component" value="Unassembled WGS sequence"/>
</dbReference>
<sequence length="155" mass="17271">MTSDWDALFSALPPEELDKVALLRMIECTNGVIQHQFRDGSDDALSVEETRAAMKFSMGCIKNMTIPLGDELISFAPATAELVGKLRDLYVSGVKNGNQIAMAEFFIASEANLRAVGMERIEAAKRLIFYHIYELPPHTLDWGIDYIRGFVGANR</sequence>
<dbReference type="AlphaFoldDB" id="A0A2P7EE97"/>
<evidence type="ECO:0000313" key="2">
    <source>
        <dbReference type="Proteomes" id="UP000240206"/>
    </source>
</evidence>
<protein>
    <submittedName>
        <fullName evidence="1">Uncharacterized protein</fullName>
    </submittedName>
</protein>
<accession>A0A2P7EE97</accession>
<proteinExistence type="predicted"/>
<dbReference type="EMBL" id="PXVC01000029">
    <property type="protein sequence ID" value="PSI01538.1"/>
    <property type="molecule type" value="Genomic_DNA"/>
</dbReference>
<evidence type="ECO:0000313" key="1">
    <source>
        <dbReference type="EMBL" id="PSI01538.1"/>
    </source>
</evidence>
<keyword evidence="2" id="KW-1185">Reference proteome</keyword>
<gene>
    <name evidence="1" type="ORF">C7K08_07480</name>
</gene>
<reference evidence="2" key="1">
    <citation type="submission" date="2018-03" db="EMBL/GenBank/DDBJ databases">
        <title>Ecological and genomic features of two cosmopolitan and abundant freshwater picocyanobacteria.</title>
        <authorList>
            <person name="Cabello-Yeves P.J."/>
            <person name="Picazo A."/>
            <person name="Camacho A."/>
            <person name="Callieri C."/>
            <person name="Rosselli R."/>
            <person name="Roda-Garcia J."/>
            <person name="Coutinho F.H."/>
            <person name="Rodriguez-Valera F."/>
        </authorList>
    </citation>
    <scope>NUCLEOTIDE SEQUENCE [LARGE SCALE GENOMIC DNA]</scope>
    <source>
        <strain evidence="2">Tous</strain>
    </source>
</reference>
<dbReference type="RefSeq" id="WP_106500020.1">
    <property type="nucleotide sequence ID" value="NZ_PXVC01000029.1"/>
</dbReference>
<organism evidence="1 2">
    <name type="scientific">Synechococcus lacustris str. Tous</name>
    <dbReference type="NCBI Taxonomy" id="1910958"/>
    <lineage>
        <taxon>Bacteria</taxon>
        <taxon>Bacillati</taxon>
        <taxon>Cyanobacteriota</taxon>
        <taxon>Cyanophyceae</taxon>
        <taxon>Synechococcales</taxon>
        <taxon>Synechococcaceae</taxon>
        <taxon>Synechococcus</taxon>
    </lineage>
</organism>
<comment type="caution">
    <text evidence="1">The sequence shown here is derived from an EMBL/GenBank/DDBJ whole genome shotgun (WGS) entry which is preliminary data.</text>
</comment>